<proteinExistence type="predicted"/>
<dbReference type="AlphaFoldDB" id="A0A0L9UCU1"/>
<dbReference type="EMBL" id="CM003374">
    <property type="protein sequence ID" value="KOM40377.1"/>
    <property type="molecule type" value="Genomic_DNA"/>
</dbReference>
<evidence type="ECO:0000313" key="1">
    <source>
        <dbReference type="EMBL" id="KOM40377.1"/>
    </source>
</evidence>
<reference evidence="2" key="1">
    <citation type="journal article" date="2015" name="Proc. Natl. Acad. Sci. U.S.A.">
        <title>Genome sequencing of adzuki bean (Vigna angularis) provides insight into high starch and low fat accumulation and domestication.</title>
        <authorList>
            <person name="Yang K."/>
            <person name="Tian Z."/>
            <person name="Chen C."/>
            <person name="Luo L."/>
            <person name="Zhao B."/>
            <person name="Wang Z."/>
            <person name="Yu L."/>
            <person name="Li Y."/>
            <person name="Sun Y."/>
            <person name="Li W."/>
            <person name="Chen Y."/>
            <person name="Li Y."/>
            <person name="Zhang Y."/>
            <person name="Ai D."/>
            <person name="Zhao J."/>
            <person name="Shang C."/>
            <person name="Ma Y."/>
            <person name="Wu B."/>
            <person name="Wang M."/>
            <person name="Gao L."/>
            <person name="Sun D."/>
            <person name="Zhang P."/>
            <person name="Guo F."/>
            <person name="Wang W."/>
            <person name="Li Y."/>
            <person name="Wang J."/>
            <person name="Varshney R.K."/>
            <person name="Wang J."/>
            <person name="Ling H.Q."/>
            <person name="Wan P."/>
        </authorList>
    </citation>
    <scope>NUCLEOTIDE SEQUENCE</scope>
    <source>
        <strain evidence="2">cv. Jingnong 6</strain>
    </source>
</reference>
<dbReference type="Gramene" id="KOM40377">
    <property type="protein sequence ID" value="KOM40377"/>
    <property type="gene ID" value="LR48_Vigan04g057500"/>
</dbReference>
<name>A0A0L9UCU1_PHAAN</name>
<protein>
    <submittedName>
        <fullName evidence="1">Uncharacterized protein</fullName>
    </submittedName>
</protein>
<gene>
    <name evidence="1" type="ORF">LR48_Vigan04g057500</name>
</gene>
<evidence type="ECO:0000313" key="2">
    <source>
        <dbReference type="Proteomes" id="UP000053144"/>
    </source>
</evidence>
<accession>A0A0L9UCU1</accession>
<sequence>MIRHGQNEPDSWFGSRLRVALWTWTGEEQRATTDGVDVAVEVEDRRGGCMNDVVVAGERDEAGGNGLPRSRRLAAAEGKNLVEGVPTLWMKLMRCKNLVEGVPTLWMKLMRCKNLVEGVPTLWMKLMRCQNLVEGVPTLWMKLMRCKNLVEGVPTLWISE</sequence>
<dbReference type="Proteomes" id="UP000053144">
    <property type="component" value="Chromosome 4"/>
</dbReference>
<organism evidence="1 2">
    <name type="scientific">Phaseolus angularis</name>
    <name type="common">Azuki bean</name>
    <name type="synonym">Vigna angularis</name>
    <dbReference type="NCBI Taxonomy" id="3914"/>
    <lineage>
        <taxon>Eukaryota</taxon>
        <taxon>Viridiplantae</taxon>
        <taxon>Streptophyta</taxon>
        <taxon>Embryophyta</taxon>
        <taxon>Tracheophyta</taxon>
        <taxon>Spermatophyta</taxon>
        <taxon>Magnoliopsida</taxon>
        <taxon>eudicotyledons</taxon>
        <taxon>Gunneridae</taxon>
        <taxon>Pentapetalae</taxon>
        <taxon>rosids</taxon>
        <taxon>fabids</taxon>
        <taxon>Fabales</taxon>
        <taxon>Fabaceae</taxon>
        <taxon>Papilionoideae</taxon>
        <taxon>50 kb inversion clade</taxon>
        <taxon>NPAAA clade</taxon>
        <taxon>indigoferoid/millettioid clade</taxon>
        <taxon>Phaseoleae</taxon>
        <taxon>Vigna</taxon>
    </lineage>
</organism>